<dbReference type="CDD" id="cd00542">
    <property type="entry name" value="Ntn_PVA"/>
    <property type="match status" value="1"/>
</dbReference>
<dbReference type="Pfam" id="PF02275">
    <property type="entry name" value="CBAH"/>
    <property type="match status" value="1"/>
</dbReference>
<evidence type="ECO:0000256" key="8">
    <source>
        <dbReference type="ARBA" id="ARBA00047285"/>
    </source>
</evidence>
<comment type="caution">
    <text evidence="11">The sequence shown here is derived from an EMBL/GenBank/DDBJ whole genome shotgun (WGS) entry which is preliminary data.</text>
</comment>
<dbReference type="InterPro" id="IPR047711">
    <property type="entry name" value="CBAH"/>
</dbReference>
<evidence type="ECO:0000256" key="9">
    <source>
        <dbReference type="ARBA" id="ARBA00048897"/>
    </source>
</evidence>
<dbReference type="AlphaFoldDB" id="A0A9E2KQW2"/>
<comment type="catalytic activity">
    <reaction evidence="8">
        <text>cholate + taurine = taurocholate + H2O</text>
        <dbReference type="Rhea" id="RHEA:47108"/>
        <dbReference type="ChEBI" id="CHEBI:15377"/>
        <dbReference type="ChEBI" id="CHEBI:29747"/>
        <dbReference type="ChEBI" id="CHEBI:36257"/>
        <dbReference type="ChEBI" id="CHEBI:507393"/>
    </reaction>
    <physiologicalReaction direction="right-to-left" evidence="8">
        <dbReference type="Rhea" id="RHEA:47110"/>
    </physiologicalReaction>
</comment>
<evidence type="ECO:0000256" key="6">
    <source>
        <dbReference type="ARBA" id="ARBA00044804"/>
    </source>
</evidence>
<organism evidence="11 12">
    <name type="scientific">Candidatus Lactobacillus pullistercoris</name>
    <dbReference type="NCBI Taxonomy" id="2838636"/>
    <lineage>
        <taxon>Bacteria</taxon>
        <taxon>Bacillati</taxon>
        <taxon>Bacillota</taxon>
        <taxon>Bacilli</taxon>
        <taxon>Lactobacillales</taxon>
        <taxon>Lactobacillaceae</taxon>
        <taxon>Lactobacillus</taxon>
    </lineage>
</organism>
<evidence type="ECO:0000259" key="10">
    <source>
        <dbReference type="Pfam" id="PF02275"/>
    </source>
</evidence>
<dbReference type="Gene3D" id="3.60.60.10">
    <property type="entry name" value="Penicillin V Acylase, Chain A"/>
    <property type="match status" value="1"/>
</dbReference>
<feature type="domain" description="Choloylglycine hydrolase/NAAA C-terminal" evidence="10">
    <location>
        <begin position="2"/>
        <end position="311"/>
    </location>
</feature>
<dbReference type="PANTHER" id="PTHR35527:SF2">
    <property type="entry name" value="HYDROLASE"/>
    <property type="match status" value="1"/>
</dbReference>
<dbReference type="GO" id="GO:0045302">
    <property type="term" value="F:choloylglycine hydrolase activity"/>
    <property type="evidence" value="ECO:0007669"/>
    <property type="project" value="UniProtKB-EC"/>
</dbReference>
<comment type="catalytic activity">
    <reaction evidence="9">
        <text>taurodeoxycholate + H2O = deoxycholate + taurine</text>
        <dbReference type="Rhea" id="RHEA:47556"/>
        <dbReference type="ChEBI" id="CHEBI:15377"/>
        <dbReference type="ChEBI" id="CHEBI:23614"/>
        <dbReference type="ChEBI" id="CHEBI:36261"/>
        <dbReference type="ChEBI" id="CHEBI:507393"/>
    </reaction>
    <physiologicalReaction direction="left-to-right" evidence="9">
        <dbReference type="Rhea" id="RHEA:47557"/>
    </physiologicalReaction>
</comment>
<reference evidence="11" key="1">
    <citation type="journal article" date="2021" name="PeerJ">
        <title>Extensive microbial diversity within the chicken gut microbiome revealed by metagenomics and culture.</title>
        <authorList>
            <person name="Gilroy R."/>
            <person name="Ravi A."/>
            <person name="Getino M."/>
            <person name="Pursley I."/>
            <person name="Horton D.L."/>
            <person name="Alikhan N.F."/>
            <person name="Baker D."/>
            <person name="Gharbi K."/>
            <person name="Hall N."/>
            <person name="Watson M."/>
            <person name="Adriaenssens E.M."/>
            <person name="Foster-Nyarko E."/>
            <person name="Jarju S."/>
            <person name="Secka A."/>
            <person name="Antonio M."/>
            <person name="Oren A."/>
            <person name="Chaudhuri R.R."/>
            <person name="La Ragione R."/>
            <person name="Hildebrand F."/>
            <person name="Pallen M.J."/>
        </authorList>
    </citation>
    <scope>NUCLEOTIDE SEQUENCE</scope>
    <source>
        <strain evidence="11">F6-686</strain>
    </source>
</reference>
<dbReference type="Proteomes" id="UP000823844">
    <property type="component" value="Unassembled WGS sequence"/>
</dbReference>
<protein>
    <recommendedName>
        <fullName evidence="5">choloylglycine hydrolase</fullName>
        <ecNumber evidence="5">3.5.1.24</ecNumber>
    </recommendedName>
    <alternativeName>
        <fullName evidence="6">Bile salt hydrolase</fullName>
    </alternativeName>
    <alternativeName>
        <fullName evidence="7">Choloylglycine hydrolase</fullName>
    </alternativeName>
</protein>
<gene>
    <name evidence="11" type="primary">bsh</name>
    <name evidence="11" type="ORF">H9806_00490</name>
</gene>
<evidence type="ECO:0000256" key="3">
    <source>
        <dbReference type="ARBA" id="ARBA00022801"/>
    </source>
</evidence>
<sequence length="325" mass="37042">MCTSIIFSPKDHYFGRNLDLEISFGQQVVIAPRDYNFKFRKMPDMKKHYAIIGIALVSDNYPLYFDASNEKGLGMAGLNYPGNADYKKEFENKDNVSPFEFIPWVLGQCATVAEAKDLISKINLVNISFSEKMQLSPLHWLIADKTGVSITVECDKDGLHVYDNPVGTLTNNPKFPKQLFSLNNYSDVSPKMPVNNFSKDIDFDGYCRGLGSHNLPGGMDSQSRFVRATFNKYNAPINDTEEENVDTYFHILHSVEQQKGLDEVAPNQFEYTIYSDGTNLDTGVFYYTTYNHKQITKVDMHKENLDSDQLINFEINNKITFDEAN</sequence>
<comment type="similarity">
    <text evidence="2">Belongs to the peptidase C59 family.</text>
</comment>
<dbReference type="InterPro" id="IPR029132">
    <property type="entry name" value="CBAH/NAAA_C"/>
</dbReference>
<keyword evidence="4" id="KW-0443">Lipid metabolism</keyword>
<dbReference type="InterPro" id="IPR052193">
    <property type="entry name" value="Peptidase_C59"/>
</dbReference>
<dbReference type="GO" id="GO:0006629">
    <property type="term" value="P:lipid metabolic process"/>
    <property type="evidence" value="ECO:0007669"/>
    <property type="project" value="UniProtKB-KW"/>
</dbReference>
<evidence type="ECO:0000313" key="12">
    <source>
        <dbReference type="Proteomes" id="UP000823844"/>
    </source>
</evidence>
<name>A0A9E2KQW2_9LACO</name>
<dbReference type="InterPro" id="IPR029055">
    <property type="entry name" value="Ntn_hydrolases_N"/>
</dbReference>
<evidence type="ECO:0000256" key="2">
    <source>
        <dbReference type="ARBA" id="ARBA00006625"/>
    </source>
</evidence>
<evidence type="ECO:0000256" key="5">
    <source>
        <dbReference type="ARBA" id="ARBA00044769"/>
    </source>
</evidence>
<reference evidence="11" key="2">
    <citation type="submission" date="2021-04" db="EMBL/GenBank/DDBJ databases">
        <authorList>
            <person name="Gilroy R."/>
        </authorList>
    </citation>
    <scope>NUCLEOTIDE SEQUENCE</scope>
    <source>
        <strain evidence="11">F6-686</strain>
    </source>
</reference>
<dbReference type="SUPFAM" id="SSF56235">
    <property type="entry name" value="N-terminal nucleophile aminohydrolases (Ntn hydrolases)"/>
    <property type="match status" value="1"/>
</dbReference>
<dbReference type="PANTHER" id="PTHR35527">
    <property type="entry name" value="CHOLOYLGLYCINE HYDROLASE"/>
    <property type="match status" value="1"/>
</dbReference>
<proteinExistence type="inferred from homology"/>
<dbReference type="NCBIfam" id="NF038245">
    <property type="entry name" value="bile_salt_hydro"/>
    <property type="match status" value="1"/>
</dbReference>
<evidence type="ECO:0000313" key="11">
    <source>
        <dbReference type="EMBL" id="MBU3827653.1"/>
    </source>
</evidence>
<comment type="pathway">
    <text evidence="1">Lipid metabolism; bile acid biosynthesis.</text>
</comment>
<evidence type="ECO:0000256" key="1">
    <source>
        <dbReference type="ARBA" id="ARBA00004860"/>
    </source>
</evidence>
<dbReference type="EC" id="3.5.1.24" evidence="5"/>
<evidence type="ECO:0000256" key="7">
    <source>
        <dbReference type="ARBA" id="ARBA00044806"/>
    </source>
</evidence>
<dbReference type="EMBL" id="JAHLFT010000007">
    <property type="protein sequence ID" value="MBU3827653.1"/>
    <property type="molecule type" value="Genomic_DNA"/>
</dbReference>
<keyword evidence="3 11" id="KW-0378">Hydrolase</keyword>
<accession>A0A9E2KQW2</accession>
<evidence type="ECO:0000256" key="4">
    <source>
        <dbReference type="ARBA" id="ARBA00023098"/>
    </source>
</evidence>